<dbReference type="EMBL" id="LRQT01000097">
    <property type="protein sequence ID" value="KXA62163.1"/>
    <property type="molecule type" value="Genomic_DNA"/>
</dbReference>
<gene>
    <name evidence="2" type="ORF">HMPREF3233_01827</name>
</gene>
<feature type="chain" id="PRO_5038521832" description="Lipoprotein" evidence="1">
    <location>
        <begin position="24"/>
        <end position="431"/>
    </location>
</feature>
<sequence length="431" mass="48897">MFRKSLLFGGLIAVLCLSGCSNANELPGYNAKSKHSSADFYKNDLMDSILNERIYNATSVAEVSDAARLLYRVDEMNAEQRRNLNYSIWRAQYNAVTEVHMHTDKGGLSYTLPFPAFKGGTQSAPIPNVKDTNTLVYTFNHPFIYTSLVVDNHPYEQSAQYLGKPYNELKQGYVRSALQEKWSHMNQDQFDISSIDGSTFKGERVINGRWSTMKTKGDPTFVANDISFALNNEPDTQYVLTLMVREDGERGIGKRGIEDIIANYIVPNITSLERLNKDSHFESFHNYNYRVLNDAVEEASGNEHIKIYKDPTGISQMIEVYPVEHKGEIWANLVDIVTISEAQLKTRKNMRSGSHTYIWNDGVPGVLVTFEYEDGISEWRFSTQDAHNLYIHTIYYKYDANRKTLPALAGIASDAKISNLGDTYKGEVDFL</sequence>
<proteinExistence type="predicted"/>
<name>A0A133S1H3_9FIRM</name>
<accession>A0A133S1H3</accession>
<dbReference type="PATRIC" id="fig|39777.7.peg.1790"/>
<evidence type="ECO:0008006" key="4">
    <source>
        <dbReference type="Google" id="ProtNLM"/>
    </source>
</evidence>
<organism evidence="2">
    <name type="scientific">Veillonella atypica</name>
    <dbReference type="NCBI Taxonomy" id="39777"/>
    <lineage>
        <taxon>Bacteria</taxon>
        <taxon>Bacillati</taxon>
        <taxon>Bacillota</taxon>
        <taxon>Negativicutes</taxon>
        <taxon>Veillonellales</taxon>
        <taxon>Veillonellaceae</taxon>
        <taxon>Veillonella</taxon>
    </lineage>
</organism>
<evidence type="ECO:0000256" key="1">
    <source>
        <dbReference type="SAM" id="SignalP"/>
    </source>
</evidence>
<evidence type="ECO:0000313" key="2">
    <source>
        <dbReference type="EMBL" id="KXA62163.1"/>
    </source>
</evidence>
<protein>
    <recommendedName>
        <fullName evidence="4">Lipoprotein</fullName>
    </recommendedName>
</protein>
<keyword evidence="1" id="KW-0732">Signal</keyword>
<dbReference type="AlphaFoldDB" id="A0A133S1H3"/>
<evidence type="ECO:0000313" key="3">
    <source>
        <dbReference type="Proteomes" id="UP000070226"/>
    </source>
</evidence>
<feature type="signal peptide" evidence="1">
    <location>
        <begin position="1"/>
        <end position="23"/>
    </location>
</feature>
<reference evidence="2 3" key="1">
    <citation type="submission" date="2016-01" db="EMBL/GenBank/DDBJ databases">
        <authorList>
            <person name="Oliw E.H."/>
        </authorList>
    </citation>
    <scope>NUCLEOTIDE SEQUENCE [LARGE SCALE GENOMIC DNA]</scope>
    <source>
        <strain evidence="2 3">CMW7756B</strain>
    </source>
</reference>
<comment type="caution">
    <text evidence="2">The sequence shown here is derived from an EMBL/GenBank/DDBJ whole genome shotgun (WGS) entry which is preliminary data.</text>
</comment>
<dbReference type="RefSeq" id="WP_060807937.1">
    <property type="nucleotide sequence ID" value="NZ_KQ958122.1"/>
</dbReference>
<dbReference type="Proteomes" id="UP000070226">
    <property type="component" value="Unassembled WGS sequence"/>
</dbReference>